<keyword evidence="2" id="KW-0479">Metal-binding</keyword>
<keyword evidence="6" id="KW-0804">Transcription</keyword>
<dbReference type="PROSITE" id="PS00463">
    <property type="entry name" value="ZN2_CY6_FUNGAL_1"/>
    <property type="match status" value="1"/>
</dbReference>
<dbReference type="GO" id="GO:0008270">
    <property type="term" value="F:zinc ion binding"/>
    <property type="evidence" value="ECO:0007669"/>
    <property type="project" value="InterPro"/>
</dbReference>
<keyword evidence="3" id="KW-0862">Zinc</keyword>
<organism evidence="10 11">
    <name type="scientific">Lachancea dasiensis</name>
    <dbReference type="NCBI Taxonomy" id="1072105"/>
    <lineage>
        <taxon>Eukaryota</taxon>
        <taxon>Fungi</taxon>
        <taxon>Dikarya</taxon>
        <taxon>Ascomycota</taxon>
        <taxon>Saccharomycotina</taxon>
        <taxon>Saccharomycetes</taxon>
        <taxon>Saccharomycetales</taxon>
        <taxon>Saccharomycetaceae</taxon>
        <taxon>Lachancea</taxon>
    </lineage>
</organism>
<evidence type="ECO:0000256" key="1">
    <source>
        <dbReference type="ARBA" id="ARBA00004123"/>
    </source>
</evidence>
<evidence type="ECO:0000256" key="2">
    <source>
        <dbReference type="ARBA" id="ARBA00022723"/>
    </source>
</evidence>
<dbReference type="EMBL" id="LT598458">
    <property type="protein sequence ID" value="SCU90267.1"/>
    <property type="molecule type" value="Genomic_DNA"/>
</dbReference>
<keyword evidence="4" id="KW-0805">Transcription regulation</keyword>
<protein>
    <submittedName>
        <fullName evidence="10">LADA_0F02894g1_1</fullName>
    </submittedName>
</protein>
<evidence type="ECO:0000313" key="11">
    <source>
        <dbReference type="Proteomes" id="UP000190274"/>
    </source>
</evidence>
<reference evidence="10 11" key="1">
    <citation type="submission" date="2016-03" db="EMBL/GenBank/DDBJ databases">
        <authorList>
            <person name="Devillers H."/>
        </authorList>
    </citation>
    <scope>NUCLEOTIDE SEQUENCE [LARGE SCALE GENOMIC DNA]</scope>
    <source>
        <strain evidence="10">CBS 10888</strain>
    </source>
</reference>
<dbReference type="PANTHER" id="PTHR31313">
    <property type="entry name" value="TY1 ENHANCER ACTIVATOR"/>
    <property type="match status" value="1"/>
</dbReference>
<dbReference type="GO" id="GO:0005634">
    <property type="term" value="C:nucleus"/>
    <property type="evidence" value="ECO:0007669"/>
    <property type="project" value="UniProtKB-SubCell"/>
</dbReference>
<dbReference type="CDD" id="cd12148">
    <property type="entry name" value="fungal_TF_MHR"/>
    <property type="match status" value="1"/>
</dbReference>
<sequence length="590" mass="66422">MVSFTEDSSPSLSIQNRGLACQSCRKRRRKCNLESPCSNCVKYGIQCVPISKDLRRRRHSVDYLKSLENHIAHLEALVQDLRAQKTDVSGKPAGCTSGGGSKSVPSLASTAPQGVQAGGSIYPTNSLNLSSNRTSKVSEDAATETPRTRLKSMSRSPLILRALSLFFKWLYPGHYSFIHRETFLSAFFGDPATKAYYCSEELVYAIAALGSILSDKNEELYQQGLQYYHVAKTIVLQKIFQLNDTSLAGSTSSSKLAVIQTMLCLAFFDIGNGENPLAWYSSGLAFRIAHEIGLHLNFESWSNVYEDELSNLDIEVRSRIYWGCYIADHLICVLFGRSTSLRMSNSTVPETDELPDVETGIEDYVYDSCTTLPMAKPLKELIVLSRITELFASKVFIQSEPVSHRSQQLLLFNAELRQWRTNLPSELQWSKVSLKSISDFNPTITYLWFHYYIVLLSYNKPFMDELKESRVIAEETIEEVHCLLRSFKDKCGTFEKSSIYMIYSAILAIQCCTTSELGQKLIPDLKDFLLSPTLNCELGRKFMDQEVGSYVTDLFGTLTNGNDFALEYNFDFTLLNEIDTLIGGSQTNRV</sequence>
<dbReference type="Gene3D" id="4.10.240.10">
    <property type="entry name" value="Zn(2)-C6 fungal-type DNA-binding domain"/>
    <property type="match status" value="1"/>
</dbReference>
<dbReference type="Proteomes" id="UP000190274">
    <property type="component" value="Chromosome F"/>
</dbReference>
<feature type="domain" description="Zn(2)-C6 fungal-type" evidence="9">
    <location>
        <begin position="20"/>
        <end position="48"/>
    </location>
</feature>
<keyword evidence="7" id="KW-0539">Nucleus</keyword>
<dbReference type="SMART" id="SM00906">
    <property type="entry name" value="Fungal_trans"/>
    <property type="match status" value="1"/>
</dbReference>
<keyword evidence="11" id="KW-1185">Reference proteome</keyword>
<dbReference type="STRING" id="1266660.A0A1G4JII3"/>
<dbReference type="InterPro" id="IPR001138">
    <property type="entry name" value="Zn2Cys6_DnaBD"/>
</dbReference>
<dbReference type="GO" id="GO:0003677">
    <property type="term" value="F:DNA binding"/>
    <property type="evidence" value="ECO:0007669"/>
    <property type="project" value="UniProtKB-KW"/>
</dbReference>
<dbReference type="GO" id="GO:0009063">
    <property type="term" value="P:amino acid catabolic process"/>
    <property type="evidence" value="ECO:0007669"/>
    <property type="project" value="EnsemblFungi"/>
</dbReference>
<dbReference type="SMART" id="SM00066">
    <property type="entry name" value="GAL4"/>
    <property type="match status" value="1"/>
</dbReference>
<dbReference type="PROSITE" id="PS50048">
    <property type="entry name" value="ZN2_CY6_FUNGAL_2"/>
    <property type="match status" value="1"/>
</dbReference>
<dbReference type="PANTHER" id="PTHR31313:SF82">
    <property type="entry name" value="ACTIVATORY PROTEIN CHA4-RELATED"/>
    <property type="match status" value="1"/>
</dbReference>
<dbReference type="OrthoDB" id="2428527at2759"/>
<dbReference type="GO" id="GO:0006351">
    <property type="term" value="P:DNA-templated transcription"/>
    <property type="evidence" value="ECO:0007669"/>
    <property type="project" value="InterPro"/>
</dbReference>
<dbReference type="InterPro" id="IPR007219">
    <property type="entry name" value="XnlR_reg_dom"/>
</dbReference>
<dbReference type="AlphaFoldDB" id="A0A1G4JII3"/>
<evidence type="ECO:0000259" key="9">
    <source>
        <dbReference type="PROSITE" id="PS50048"/>
    </source>
</evidence>
<accession>A0A1G4JII3</accession>
<keyword evidence="5" id="KW-0238">DNA-binding</keyword>
<evidence type="ECO:0000313" key="10">
    <source>
        <dbReference type="EMBL" id="SCU90267.1"/>
    </source>
</evidence>
<evidence type="ECO:0000256" key="3">
    <source>
        <dbReference type="ARBA" id="ARBA00022833"/>
    </source>
</evidence>
<dbReference type="InterPro" id="IPR036864">
    <property type="entry name" value="Zn2-C6_fun-type_DNA-bd_sf"/>
</dbReference>
<dbReference type="Pfam" id="PF04082">
    <property type="entry name" value="Fungal_trans"/>
    <property type="match status" value="1"/>
</dbReference>
<feature type="compositionally biased region" description="Polar residues" evidence="8">
    <location>
        <begin position="103"/>
        <end position="113"/>
    </location>
</feature>
<dbReference type="SUPFAM" id="SSF57701">
    <property type="entry name" value="Zn2/Cys6 DNA-binding domain"/>
    <property type="match status" value="1"/>
</dbReference>
<proteinExistence type="predicted"/>
<dbReference type="GO" id="GO:0000981">
    <property type="term" value="F:DNA-binding transcription factor activity, RNA polymerase II-specific"/>
    <property type="evidence" value="ECO:0007669"/>
    <property type="project" value="InterPro"/>
</dbReference>
<name>A0A1G4JII3_9SACH</name>
<dbReference type="CDD" id="cd00067">
    <property type="entry name" value="GAL4"/>
    <property type="match status" value="1"/>
</dbReference>
<evidence type="ECO:0000256" key="7">
    <source>
        <dbReference type="ARBA" id="ARBA00023242"/>
    </source>
</evidence>
<evidence type="ECO:0000256" key="8">
    <source>
        <dbReference type="SAM" id="MobiDB-lite"/>
    </source>
</evidence>
<comment type="subcellular location">
    <subcellularLocation>
        <location evidence="1">Nucleus</location>
    </subcellularLocation>
</comment>
<evidence type="ECO:0000256" key="6">
    <source>
        <dbReference type="ARBA" id="ARBA00023163"/>
    </source>
</evidence>
<evidence type="ECO:0000256" key="5">
    <source>
        <dbReference type="ARBA" id="ARBA00023125"/>
    </source>
</evidence>
<dbReference type="Pfam" id="PF00172">
    <property type="entry name" value="Zn_clus"/>
    <property type="match status" value="1"/>
</dbReference>
<dbReference type="GO" id="GO:0045893">
    <property type="term" value="P:positive regulation of DNA-templated transcription"/>
    <property type="evidence" value="ECO:0007669"/>
    <property type="project" value="EnsemblFungi"/>
</dbReference>
<gene>
    <name evidence="10" type="ORF">LADA_0F02894G</name>
</gene>
<feature type="region of interest" description="Disordered" evidence="8">
    <location>
        <begin position="88"/>
        <end position="148"/>
    </location>
</feature>
<evidence type="ECO:0000256" key="4">
    <source>
        <dbReference type="ARBA" id="ARBA00023015"/>
    </source>
</evidence>
<dbReference type="InterPro" id="IPR051615">
    <property type="entry name" value="Transcr_Regulatory_Elem"/>
</dbReference>